<name>A0A9P4QS30_9PLEO</name>
<dbReference type="Proteomes" id="UP000799444">
    <property type="component" value="Unassembled WGS sequence"/>
</dbReference>
<dbReference type="InterPro" id="IPR053037">
    <property type="entry name" value="Pericyclase_pydY-like"/>
</dbReference>
<reference evidence="1" key="1">
    <citation type="journal article" date="2020" name="Stud. Mycol.">
        <title>101 Dothideomycetes genomes: a test case for predicting lifestyles and emergence of pathogens.</title>
        <authorList>
            <person name="Haridas S."/>
            <person name="Albert R."/>
            <person name="Binder M."/>
            <person name="Bloem J."/>
            <person name="Labutti K."/>
            <person name="Salamov A."/>
            <person name="Andreopoulos B."/>
            <person name="Baker S."/>
            <person name="Barry K."/>
            <person name="Bills G."/>
            <person name="Bluhm B."/>
            <person name="Cannon C."/>
            <person name="Castanera R."/>
            <person name="Culley D."/>
            <person name="Daum C."/>
            <person name="Ezra D."/>
            <person name="Gonzalez J."/>
            <person name="Henrissat B."/>
            <person name="Kuo A."/>
            <person name="Liang C."/>
            <person name="Lipzen A."/>
            <person name="Lutzoni F."/>
            <person name="Magnuson J."/>
            <person name="Mondo S."/>
            <person name="Nolan M."/>
            <person name="Ohm R."/>
            <person name="Pangilinan J."/>
            <person name="Park H.-J."/>
            <person name="Ramirez L."/>
            <person name="Alfaro M."/>
            <person name="Sun H."/>
            <person name="Tritt A."/>
            <person name="Yoshinaga Y."/>
            <person name="Zwiers L.-H."/>
            <person name="Turgeon B."/>
            <person name="Goodwin S."/>
            <person name="Spatafora J."/>
            <person name="Crous P."/>
            <person name="Grigoriev I."/>
        </authorList>
    </citation>
    <scope>NUCLEOTIDE SEQUENCE</scope>
    <source>
        <strain evidence="1">CBS 125425</strain>
    </source>
</reference>
<keyword evidence="2" id="KW-1185">Reference proteome</keyword>
<dbReference type="OrthoDB" id="425354at2759"/>
<protein>
    <submittedName>
        <fullName evidence="1">Uncharacterized protein</fullName>
    </submittedName>
</protein>
<evidence type="ECO:0000313" key="1">
    <source>
        <dbReference type="EMBL" id="KAF2730054.1"/>
    </source>
</evidence>
<dbReference type="PANTHER" id="PTHR38115">
    <property type="entry name" value="LIPOCALIN-LIKE DOMAIN-CONTAINING PROTEIN"/>
    <property type="match status" value="1"/>
</dbReference>
<gene>
    <name evidence="1" type="ORF">EJ04DRAFT_501239</name>
</gene>
<dbReference type="PANTHER" id="PTHR38115:SF1">
    <property type="entry name" value="LIPOCALIN-LIKE DOMAIN-CONTAINING PROTEIN"/>
    <property type="match status" value="1"/>
</dbReference>
<comment type="caution">
    <text evidence="1">The sequence shown here is derived from an EMBL/GenBank/DDBJ whole genome shotgun (WGS) entry which is preliminary data.</text>
</comment>
<evidence type="ECO:0000313" key="2">
    <source>
        <dbReference type="Proteomes" id="UP000799444"/>
    </source>
</evidence>
<sequence length="204" mass="22745">MAAPPEKTIKSLDGKWVINKTLSDSPDPVLALQGIGWLTRKAIGAATVTLHTRTYTAPPDGDPAAAPVLHIDVDQRITGGLKGTSEKRNLDWQWRPHSDYLFGELRGRSRWMGLEGLVKEAEGKGVVEEDAGFLVEGWREEMGEGDGVVESFVENEEKGWSGWQVWGFVDVGGERRYARRFVVRKGEEVRRIKLVYDWAGPLDA</sequence>
<dbReference type="EMBL" id="ML996227">
    <property type="protein sequence ID" value="KAF2730054.1"/>
    <property type="molecule type" value="Genomic_DNA"/>
</dbReference>
<proteinExistence type="predicted"/>
<organism evidence="1 2">
    <name type="scientific">Polyplosphaeria fusca</name>
    <dbReference type="NCBI Taxonomy" id="682080"/>
    <lineage>
        <taxon>Eukaryota</taxon>
        <taxon>Fungi</taxon>
        <taxon>Dikarya</taxon>
        <taxon>Ascomycota</taxon>
        <taxon>Pezizomycotina</taxon>
        <taxon>Dothideomycetes</taxon>
        <taxon>Pleosporomycetidae</taxon>
        <taxon>Pleosporales</taxon>
        <taxon>Tetraplosphaeriaceae</taxon>
        <taxon>Polyplosphaeria</taxon>
    </lineage>
</organism>
<dbReference type="AlphaFoldDB" id="A0A9P4QS30"/>
<accession>A0A9P4QS30</accession>